<protein>
    <recommendedName>
        <fullName evidence="4">Transmembrane protein</fullName>
    </recommendedName>
</protein>
<keyword evidence="1" id="KW-0472">Membrane</keyword>
<keyword evidence="3" id="KW-1185">Reference proteome</keyword>
<proteinExistence type="predicted"/>
<keyword evidence="1" id="KW-1133">Transmembrane helix</keyword>
<evidence type="ECO:0000313" key="2">
    <source>
        <dbReference type="EMBL" id="KAL2343718.1"/>
    </source>
</evidence>
<feature type="transmembrane region" description="Helical" evidence="1">
    <location>
        <begin position="28"/>
        <end position="48"/>
    </location>
</feature>
<accession>A0ABD1N6W1</accession>
<sequence length="143" mass="15794">MASPLNERRDSQWNREWAGNTLIAAPPLPLLAIVGIVVFLLWLSSYLNHTMQTASTNVNLFLLFLSLVLTLLAQGARLMFPAQNVTLHNGDAMSGSSSMPWGWVVSVLMFLILISNLLHPIFVLSAPTRPELKLKLASLDVDK</sequence>
<evidence type="ECO:0000256" key="1">
    <source>
        <dbReference type="SAM" id="Phobius"/>
    </source>
</evidence>
<feature type="transmembrane region" description="Helical" evidence="1">
    <location>
        <begin position="100"/>
        <end position="126"/>
    </location>
</feature>
<dbReference type="PANTHER" id="PTHR33306">
    <property type="entry name" value="EXPRESSED PROTEIN-RELATED-RELATED"/>
    <property type="match status" value="1"/>
</dbReference>
<reference evidence="2 3" key="1">
    <citation type="submission" date="2024-08" db="EMBL/GenBank/DDBJ databases">
        <title>Insights into the chromosomal genome structure of Flemingia macrophylla.</title>
        <authorList>
            <person name="Ding Y."/>
            <person name="Zhao Y."/>
            <person name="Bi W."/>
            <person name="Wu M."/>
            <person name="Zhao G."/>
            <person name="Gong Y."/>
            <person name="Li W."/>
            <person name="Zhang P."/>
        </authorList>
    </citation>
    <scope>NUCLEOTIDE SEQUENCE [LARGE SCALE GENOMIC DNA]</scope>
    <source>
        <strain evidence="2">DYQJB</strain>
        <tissue evidence="2">Leaf</tissue>
    </source>
</reference>
<name>A0ABD1N6W1_9FABA</name>
<gene>
    <name evidence="2" type="ORF">Fmac_005003</name>
</gene>
<dbReference type="EMBL" id="JBGMDY010000002">
    <property type="protein sequence ID" value="KAL2343718.1"/>
    <property type="molecule type" value="Genomic_DNA"/>
</dbReference>
<dbReference type="AlphaFoldDB" id="A0ABD1N6W1"/>
<dbReference type="Proteomes" id="UP001603857">
    <property type="component" value="Unassembled WGS sequence"/>
</dbReference>
<organism evidence="2 3">
    <name type="scientific">Flemingia macrophylla</name>
    <dbReference type="NCBI Taxonomy" id="520843"/>
    <lineage>
        <taxon>Eukaryota</taxon>
        <taxon>Viridiplantae</taxon>
        <taxon>Streptophyta</taxon>
        <taxon>Embryophyta</taxon>
        <taxon>Tracheophyta</taxon>
        <taxon>Spermatophyta</taxon>
        <taxon>Magnoliopsida</taxon>
        <taxon>eudicotyledons</taxon>
        <taxon>Gunneridae</taxon>
        <taxon>Pentapetalae</taxon>
        <taxon>rosids</taxon>
        <taxon>fabids</taxon>
        <taxon>Fabales</taxon>
        <taxon>Fabaceae</taxon>
        <taxon>Papilionoideae</taxon>
        <taxon>50 kb inversion clade</taxon>
        <taxon>NPAAA clade</taxon>
        <taxon>indigoferoid/millettioid clade</taxon>
        <taxon>Phaseoleae</taxon>
        <taxon>Flemingia</taxon>
    </lineage>
</organism>
<evidence type="ECO:0008006" key="4">
    <source>
        <dbReference type="Google" id="ProtNLM"/>
    </source>
</evidence>
<feature type="transmembrane region" description="Helical" evidence="1">
    <location>
        <begin position="60"/>
        <end position="80"/>
    </location>
</feature>
<dbReference type="PANTHER" id="PTHR33306:SF41">
    <property type="entry name" value="PROTEIN, PUTATIVE-RELATED"/>
    <property type="match status" value="1"/>
</dbReference>
<keyword evidence="1" id="KW-0812">Transmembrane</keyword>
<comment type="caution">
    <text evidence="2">The sequence shown here is derived from an EMBL/GenBank/DDBJ whole genome shotgun (WGS) entry which is preliminary data.</text>
</comment>
<evidence type="ECO:0000313" key="3">
    <source>
        <dbReference type="Proteomes" id="UP001603857"/>
    </source>
</evidence>